<comment type="caution">
    <text evidence="2">The sequence shown here is derived from an EMBL/GenBank/DDBJ whole genome shotgun (WGS) entry which is preliminary data.</text>
</comment>
<dbReference type="EMBL" id="RRYP01000559">
    <property type="protein sequence ID" value="TNV87228.1"/>
    <property type="molecule type" value="Genomic_DNA"/>
</dbReference>
<protein>
    <submittedName>
        <fullName evidence="2">Uncharacterized protein</fullName>
    </submittedName>
</protein>
<sequence length="125" mass="14200">MEENWNKVTKATESKRKGCIAGLRDCLIRKKIQSAQKKIQNDEFLKRHKILLEESKDESISSDSFDRFSEGENPSNQYNQNKRGCLHYLKSIFCASKNKLSINPKQSVLGYAGFHGPPQLIVALG</sequence>
<gene>
    <name evidence="2" type="ORF">FGO68_gene4291</name>
</gene>
<proteinExistence type="predicted"/>
<evidence type="ECO:0000313" key="3">
    <source>
        <dbReference type="Proteomes" id="UP000785679"/>
    </source>
</evidence>
<accession>A0A8J8TAF2</accession>
<keyword evidence="3" id="KW-1185">Reference proteome</keyword>
<feature type="region of interest" description="Disordered" evidence="1">
    <location>
        <begin position="56"/>
        <end position="79"/>
    </location>
</feature>
<dbReference type="Proteomes" id="UP000785679">
    <property type="component" value="Unassembled WGS sequence"/>
</dbReference>
<feature type="compositionally biased region" description="Basic and acidic residues" evidence="1">
    <location>
        <begin position="56"/>
        <end position="70"/>
    </location>
</feature>
<organism evidence="2 3">
    <name type="scientific">Halteria grandinella</name>
    <dbReference type="NCBI Taxonomy" id="5974"/>
    <lineage>
        <taxon>Eukaryota</taxon>
        <taxon>Sar</taxon>
        <taxon>Alveolata</taxon>
        <taxon>Ciliophora</taxon>
        <taxon>Intramacronucleata</taxon>
        <taxon>Spirotrichea</taxon>
        <taxon>Stichotrichia</taxon>
        <taxon>Sporadotrichida</taxon>
        <taxon>Halteriidae</taxon>
        <taxon>Halteria</taxon>
    </lineage>
</organism>
<dbReference type="AlphaFoldDB" id="A0A8J8TAF2"/>
<evidence type="ECO:0000256" key="1">
    <source>
        <dbReference type="SAM" id="MobiDB-lite"/>
    </source>
</evidence>
<reference evidence="2" key="1">
    <citation type="submission" date="2019-06" db="EMBL/GenBank/DDBJ databases">
        <authorList>
            <person name="Zheng W."/>
        </authorList>
    </citation>
    <scope>NUCLEOTIDE SEQUENCE</scope>
    <source>
        <strain evidence="2">QDHG01</strain>
    </source>
</reference>
<evidence type="ECO:0000313" key="2">
    <source>
        <dbReference type="EMBL" id="TNV87228.1"/>
    </source>
</evidence>
<name>A0A8J8TAF2_HALGN</name>